<dbReference type="InterPro" id="IPR027417">
    <property type="entry name" value="P-loop_NTPase"/>
</dbReference>
<evidence type="ECO:0000256" key="1">
    <source>
        <dbReference type="ARBA" id="ARBA00004245"/>
    </source>
</evidence>
<feature type="compositionally biased region" description="Basic and acidic residues" evidence="14">
    <location>
        <begin position="1676"/>
        <end position="1704"/>
    </location>
</feature>
<feature type="region of interest" description="Disordered" evidence="14">
    <location>
        <begin position="622"/>
        <end position="647"/>
    </location>
</feature>
<dbReference type="FunFam" id="2.30.29.30:FF:000370">
    <property type="entry name" value="Dynamin, putative"/>
    <property type="match status" value="1"/>
</dbReference>
<dbReference type="PROSITE" id="PS50003">
    <property type="entry name" value="PH_DOMAIN"/>
    <property type="match status" value="1"/>
</dbReference>
<protein>
    <recommendedName>
        <fullName evidence="12">Dynamin</fullName>
        <ecNumber evidence="2">3.6.5.5</ecNumber>
    </recommendedName>
</protein>
<dbReference type="GO" id="GO:0005737">
    <property type="term" value="C:cytoplasm"/>
    <property type="evidence" value="ECO:0007669"/>
    <property type="project" value="TreeGrafter"/>
</dbReference>
<proteinExistence type="inferred from homology"/>
<dbReference type="SMART" id="SM00233">
    <property type="entry name" value="PH"/>
    <property type="match status" value="1"/>
</dbReference>
<evidence type="ECO:0000256" key="9">
    <source>
        <dbReference type="ARBA" id="ARBA00023175"/>
    </source>
</evidence>
<dbReference type="SUPFAM" id="SSF52540">
    <property type="entry name" value="P-loop containing nucleoside triphosphate hydrolases"/>
    <property type="match status" value="1"/>
</dbReference>
<keyword evidence="4" id="KW-0254">Endocytosis</keyword>
<dbReference type="PANTHER" id="PTHR11566:SF212">
    <property type="entry name" value="DYNAMIN"/>
    <property type="match status" value="1"/>
</dbReference>
<dbReference type="Gene3D" id="2.30.29.30">
    <property type="entry name" value="Pleckstrin-homology domain (PH domain)/Phosphotyrosine-binding domain (PTB)"/>
    <property type="match status" value="1"/>
</dbReference>
<dbReference type="GO" id="GO:0005874">
    <property type="term" value="C:microtubule"/>
    <property type="evidence" value="ECO:0007669"/>
    <property type="project" value="UniProtKB-KW"/>
</dbReference>
<dbReference type="GO" id="GO:0005819">
    <property type="term" value="C:spindle"/>
    <property type="evidence" value="ECO:0007669"/>
    <property type="project" value="UniProtKB-ARBA"/>
</dbReference>
<feature type="domain" description="PH" evidence="15">
    <location>
        <begin position="513"/>
        <end position="619"/>
    </location>
</feature>
<evidence type="ECO:0000256" key="7">
    <source>
        <dbReference type="ARBA" id="ARBA00022801"/>
    </source>
</evidence>
<feature type="region of interest" description="Disordered" evidence="14">
    <location>
        <begin position="1669"/>
        <end position="1704"/>
    </location>
</feature>
<dbReference type="GO" id="GO:0005525">
    <property type="term" value="F:GTP binding"/>
    <property type="evidence" value="ECO:0007669"/>
    <property type="project" value="UniProtKB-KW"/>
</dbReference>
<dbReference type="PRINTS" id="PR00195">
    <property type="entry name" value="DYNAMIN"/>
</dbReference>
<dbReference type="InterPro" id="IPR011993">
    <property type="entry name" value="PH-like_dom_sf"/>
</dbReference>
<sequence>MEQLIPIVNKLQDAFTQLGVTMQLDLPQIAVVGGQSAGKSSVLENFVGKDFLPRGSGIVTRRPLILQLINSMSEWAEFLHCKGKKFVDFDEVRKEIEAETDRVTGSNKGISNLPINLRVYSPNVLNLTLIDLPGLTKVPIGDQPVDIEAQIKGMIFQFIKRENCLILAVTPANTDLANSDALKLAKEVDPQGVRTIGVITKLDLMDDGTDARDILENKLLPLRRGYIGVVNRSQKDIEGRKDIRAALAAERKFFLSHPSYRHLADKLGTPYLQRVLNQQLTNHIRDTLPALRDRLQKQLLALEKDVEQYKHFRPDDPAIKTKAMLQMIQQLQSDFERTIEGSGSAQINTMELSGGAKINRLFHERFPFEIVKMEFDEKELRREIAFAIRNIHGIRVGLFTPDMAFEAIVKKQINRLKEPSLKCVDLVVQELSNVVRICTDRMARYPRLREETERIITTHVRQREQMCKEQLILLVDCELAYMNTNHEDFIGFANAQQSSENAVKAGRHTLGNQVIRKGYMCIHNLGIMKGGSKDYWFVLTSESISWFKDEEEREKKYMLPLDGLKLRDLEQGFMSRRHLFALFNPEGRNVYKDYKQLELSCETQDDVDSWKASFLRAGVYPEKSTEQANGDGEGGSEPQSSMDPQLERQVETIRNLVDSYMKIVTKTTRDLVPKTIMHLIINNAKDFINGELLAHLYASGDQSSMMEESPEEAQKREEMLRMYHACKEALRIIGDVSMATVTTPVPPPVKNDWLATSENPRLSPPSPGGPGSRPRNQAPPPASSRAPPPVPGGGGRPAPAIPNRPGPGAPPPGRGAPGGGLPPPLIPSRGGGGGIGAGLQQRMTQAATQAAVNAAANELMDAFKMKFVINDRTRRNSNVCDDSINWRVIIVQCKREDIQSNAFLQSRILKNISGIGHVAHIALDKTNIVCLAWYRAASLIVQITTESRNRATPMLLQDIPIMLRTRRWSIYIDLREKWSGTIKHTFLPGNPMRPTEIFEQQLLPNQDYILSVLKIAQTSCDCSFHKVLTRPSNRFFLNCSTSFFHKYTSLLLRKRPFFSFACTPRSRGRRKKILYTKKLNLKMKLKKLTNIRVTEFPSSISAHIAVSRFSEFLMILFEGLKHSKNLKKFKPANICSPSAARAAGRRQALQQISSKTYSTSRHAHTHEHMYSGYTRHKNVQKSLSDHHRAFSMRKQYYSVPWRNKVIRKLTTKTKHPNLMSSFRKNLRYKQLVHRLKLYFSTISYLHGSETILKIFNFSFMLNVQNLRLICIILVIIKFFCSSDNIRYELGGNISSLQHQSTQDRKKLLKRTRSLAVISEDDCNGCGGGSSSCGSTSSIFDTSSLQHHRRPQLIPRAKLIDRNVLKDRVNRELNDEELPDPDTVKNVRRMFEETLRKKLEAEVDSSKDCSSRKSVSLKDLRTIENNQAFEYNSKAAEVSRSRCSSRAKDLTKLFENLEKIASPPSTSKTSKDDIDIPRNESKARLIAQSFEAKSGRTSPSNSNSSKIKLQKYNQQPRLLHNWDAGSVSSGVSSDYPDTDPGSAQAGTSSEDEDLYYQDDEIEDERYEGHYVSQDVLKKIREYGTSVTYYGGKVVNTCNGPLICPMVCKKMGMKKPLDHIKFRLVKSNSCDSRLELTGRVVETRNKFLCNRAQEKRRIDLRQLTIDETPSIELTAMEQRQDSSKTREKNDINKEEKRKPPEVIGLEPKKEENSTNFKADFKLGKLEDTASVITRFAPSALTRWQVNDSNAWQRINEFGKMEFEEFESGSTRFRPRVNSNTRHFDLGQLDPATTGSDRITISRSPRRGLTKLAIDGAQHSHDEVRSENHTHKRAPDAGAKAQLERMMAPEARTTLTR</sequence>
<comment type="subcellular location">
    <subcellularLocation>
        <location evidence="1">Cytoplasm</location>
        <location evidence="1">Cytoskeleton</location>
    </subcellularLocation>
</comment>
<keyword evidence="3" id="KW-0963">Cytoplasm</keyword>
<dbReference type="SMART" id="SM00053">
    <property type="entry name" value="DYNc"/>
    <property type="match status" value="1"/>
</dbReference>
<dbReference type="InterPro" id="IPR022812">
    <property type="entry name" value="Dynamin"/>
</dbReference>
<dbReference type="InterPro" id="IPR030381">
    <property type="entry name" value="G_DYNAMIN_dom"/>
</dbReference>
<evidence type="ECO:0000256" key="4">
    <source>
        <dbReference type="ARBA" id="ARBA00022583"/>
    </source>
</evidence>
<dbReference type="InterPro" id="IPR019762">
    <property type="entry name" value="Dynamin_GTPase_CS"/>
</dbReference>
<dbReference type="SUPFAM" id="SSF50729">
    <property type="entry name" value="PH domain-like"/>
    <property type="match status" value="1"/>
</dbReference>
<dbReference type="InterPro" id="IPR001401">
    <property type="entry name" value="Dynamin_GTPase"/>
</dbReference>
<feature type="domain" description="Dynamin-type G" evidence="17">
    <location>
        <begin position="23"/>
        <end position="289"/>
    </location>
</feature>
<dbReference type="CDD" id="cd01256">
    <property type="entry name" value="PH_dynamin"/>
    <property type="match status" value="1"/>
</dbReference>
<dbReference type="InterPro" id="IPR000375">
    <property type="entry name" value="Dynamin_stalk"/>
</dbReference>
<evidence type="ECO:0000256" key="12">
    <source>
        <dbReference type="ARBA" id="ARBA00067339"/>
    </source>
</evidence>
<evidence type="ECO:0000259" key="17">
    <source>
        <dbReference type="PROSITE" id="PS51718"/>
    </source>
</evidence>
<dbReference type="PROSITE" id="PS51388">
    <property type="entry name" value="GED"/>
    <property type="match status" value="1"/>
</dbReference>
<feature type="compositionally biased region" description="Basic and acidic residues" evidence="14">
    <location>
        <begin position="1815"/>
        <end position="1832"/>
    </location>
</feature>
<dbReference type="Pfam" id="PF02212">
    <property type="entry name" value="GED"/>
    <property type="match status" value="1"/>
</dbReference>
<evidence type="ECO:0000256" key="13">
    <source>
        <dbReference type="RuleBase" id="RU003932"/>
    </source>
</evidence>
<dbReference type="InterPro" id="IPR020850">
    <property type="entry name" value="GED_dom"/>
</dbReference>
<evidence type="ECO:0000256" key="6">
    <source>
        <dbReference type="ARBA" id="ARBA00022741"/>
    </source>
</evidence>
<evidence type="ECO:0000313" key="19">
    <source>
        <dbReference type="Proteomes" id="UP000479190"/>
    </source>
</evidence>
<dbReference type="InterPro" id="IPR045063">
    <property type="entry name" value="Dynamin_N"/>
</dbReference>
<dbReference type="PANTHER" id="PTHR11566">
    <property type="entry name" value="DYNAMIN"/>
    <property type="match status" value="1"/>
</dbReference>
<gene>
    <name evidence="18" type="ORF">TBRA_LOCUS11367</name>
</gene>
<dbReference type="InterPro" id="IPR003130">
    <property type="entry name" value="GED"/>
</dbReference>
<feature type="compositionally biased region" description="Pro residues" evidence="14">
    <location>
        <begin position="777"/>
        <end position="791"/>
    </location>
</feature>
<dbReference type="Pfam" id="PF01031">
    <property type="entry name" value="Dynamin_M"/>
    <property type="match status" value="1"/>
</dbReference>
<keyword evidence="10" id="KW-0206">Cytoskeleton</keyword>
<name>A0A6H5IUP8_9HYME</name>
<dbReference type="GO" id="GO:0003924">
    <property type="term" value="F:GTPase activity"/>
    <property type="evidence" value="ECO:0007669"/>
    <property type="project" value="InterPro"/>
</dbReference>
<keyword evidence="5" id="KW-0493">Microtubule</keyword>
<evidence type="ECO:0000256" key="2">
    <source>
        <dbReference type="ARBA" id="ARBA00011980"/>
    </source>
</evidence>
<dbReference type="FunFam" id="1.20.120.1240:FF:000008">
    <property type="entry name" value="dynamin-3 isoform X1"/>
    <property type="match status" value="1"/>
</dbReference>
<accession>A0A6H5IUP8</accession>
<feature type="region of interest" description="Disordered" evidence="14">
    <location>
        <begin position="1522"/>
        <end position="1552"/>
    </location>
</feature>
<dbReference type="PROSITE" id="PS51718">
    <property type="entry name" value="G_DYNAMIN_2"/>
    <property type="match status" value="1"/>
</dbReference>
<dbReference type="Proteomes" id="UP000479190">
    <property type="component" value="Unassembled WGS sequence"/>
</dbReference>
<dbReference type="Pfam" id="PF00169">
    <property type="entry name" value="PH"/>
    <property type="match status" value="1"/>
</dbReference>
<feature type="domain" description="GED" evidence="16">
    <location>
        <begin position="650"/>
        <end position="741"/>
    </location>
</feature>
<evidence type="ECO:0000256" key="10">
    <source>
        <dbReference type="ARBA" id="ARBA00023212"/>
    </source>
</evidence>
<evidence type="ECO:0000256" key="5">
    <source>
        <dbReference type="ARBA" id="ARBA00022701"/>
    </source>
</evidence>
<dbReference type="OrthoDB" id="5061070at2759"/>
<dbReference type="GO" id="GO:0098793">
    <property type="term" value="C:presynapse"/>
    <property type="evidence" value="ECO:0007669"/>
    <property type="project" value="GOC"/>
</dbReference>
<comment type="similarity">
    <text evidence="13">Belongs to the TRAFAC class dynamin-like GTPase superfamily. Dynamin/Fzo/YdjA family.</text>
</comment>
<dbReference type="GO" id="GO:0031623">
    <property type="term" value="P:receptor internalization"/>
    <property type="evidence" value="ECO:0007669"/>
    <property type="project" value="TreeGrafter"/>
</dbReference>
<keyword evidence="8 13" id="KW-0342">GTP-binding</keyword>
<keyword evidence="19" id="KW-1185">Reference proteome</keyword>
<dbReference type="PROSITE" id="PS00410">
    <property type="entry name" value="G_DYNAMIN_1"/>
    <property type="match status" value="1"/>
</dbReference>
<dbReference type="EC" id="3.6.5.5" evidence="2"/>
<evidence type="ECO:0000259" key="15">
    <source>
        <dbReference type="PROSITE" id="PS50003"/>
    </source>
</evidence>
<dbReference type="GO" id="GO:0005886">
    <property type="term" value="C:plasma membrane"/>
    <property type="evidence" value="ECO:0007669"/>
    <property type="project" value="TreeGrafter"/>
</dbReference>
<dbReference type="Pfam" id="PF00350">
    <property type="entry name" value="Dynamin_N"/>
    <property type="match status" value="1"/>
</dbReference>
<evidence type="ECO:0000313" key="18">
    <source>
        <dbReference type="EMBL" id="CAB0039628.1"/>
    </source>
</evidence>
<comment type="catalytic activity">
    <reaction evidence="11">
        <text>GTP + H2O = GDP + phosphate + H(+)</text>
        <dbReference type="Rhea" id="RHEA:19669"/>
        <dbReference type="ChEBI" id="CHEBI:15377"/>
        <dbReference type="ChEBI" id="CHEBI:15378"/>
        <dbReference type="ChEBI" id="CHEBI:37565"/>
        <dbReference type="ChEBI" id="CHEBI:43474"/>
        <dbReference type="ChEBI" id="CHEBI:58189"/>
        <dbReference type="EC" id="3.6.5.5"/>
    </reaction>
</comment>
<dbReference type="Gene3D" id="1.20.120.1240">
    <property type="entry name" value="Dynamin, middle domain"/>
    <property type="match status" value="1"/>
</dbReference>
<evidence type="ECO:0000256" key="8">
    <source>
        <dbReference type="ARBA" id="ARBA00023134"/>
    </source>
</evidence>
<dbReference type="EMBL" id="CADCXV010000972">
    <property type="protein sequence ID" value="CAB0039628.1"/>
    <property type="molecule type" value="Genomic_DNA"/>
</dbReference>
<dbReference type="InterPro" id="IPR001849">
    <property type="entry name" value="PH_domain"/>
</dbReference>
<dbReference type="GO" id="GO:0008017">
    <property type="term" value="F:microtubule binding"/>
    <property type="evidence" value="ECO:0007669"/>
    <property type="project" value="TreeGrafter"/>
</dbReference>
<evidence type="ECO:0000256" key="11">
    <source>
        <dbReference type="ARBA" id="ARBA00048040"/>
    </source>
</evidence>
<feature type="compositionally biased region" description="Pro residues" evidence="14">
    <location>
        <begin position="799"/>
        <end position="826"/>
    </location>
</feature>
<dbReference type="Gene3D" id="3.40.50.300">
    <property type="entry name" value="P-loop containing nucleotide triphosphate hydrolases"/>
    <property type="match status" value="1"/>
</dbReference>
<keyword evidence="6 13" id="KW-0547">Nucleotide-binding</keyword>
<dbReference type="GO" id="GO:0016185">
    <property type="term" value="P:synaptic vesicle budding from presynaptic endocytic zone membrane"/>
    <property type="evidence" value="ECO:0007669"/>
    <property type="project" value="TreeGrafter"/>
</dbReference>
<dbReference type="GO" id="GO:0012501">
    <property type="term" value="P:programmed cell death"/>
    <property type="evidence" value="ECO:0007669"/>
    <property type="project" value="UniProtKB-ARBA"/>
</dbReference>
<dbReference type="SMART" id="SM00302">
    <property type="entry name" value="GED"/>
    <property type="match status" value="1"/>
</dbReference>
<organism evidence="18 19">
    <name type="scientific">Trichogramma brassicae</name>
    <dbReference type="NCBI Taxonomy" id="86971"/>
    <lineage>
        <taxon>Eukaryota</taxon>
        <taxon>Metazoa</taxon>
        <taxon>Ecdysozoa</taxon>
        <taxon>Arthropoda</taxon>
        <taxon>Hexapoda</taxon>
        <taxon>Insecta</taxon>
        <taxon>Pterygota</taxon>
        <taxon>Neoptera</taxon>
        <taxon>Endopterygota</taxon>
        <taxon>Hymenoptera</taxon>
        <taxon>Apocrita</taxon>
        <taxon>Proctotrupomorpha</taxon>
        <taxon>Chalcidoidea</taxon>
        <taxon>Trichogrammatidae</taxon>
        <taxon>Trichogramma</taxon>
    </lineage>
</organism>
<evidence type="ECO:0000256" key="3">
    <source>
        <dbReference type="ARBA" id="ARBA00022490"/>
    </source>
</evidence>
<dbReference type="FunFam" id="3.40.50.300:FF:000045">
    <property type="entry name" value="dynamin-1 isoform X2"/>
    <property type="match status" value="1"/>
</dbReference>
<evidence type="ECO:0000256" key="14">
    <source>
        <dbReference type="SAM" id="MobiDB-lite"/>
    </source>
</evidence>
<dbReference type="CDD" id="cd08771">
    <property type="entry name" value="DLP_1"/>
    <property type="match status" value="1"/>
</dbReference>
<keyword evidence="9" id="KW-0505">Motor protein</keyword>
<feature type="region of interest" description="Disordered" evidence="14">
    <location>
        <begin position="1814"/>
        <end position="1854"/>
    </location>
</feature>
<reference evidence="18 19" key="1">
    <citation type="submission" date="2020-02" db="EMBL/GenBank/DDBJ databases">
        <authorList>
            <person name="Ferguson B K."/>
        </authorList>
    </citation>
    <scope>NUCLEOTIDE SEQUENCE [LARGE SCALE GENOMIC DNA]</scope>
</reference>
<evidence type="ECO:0000259" key="16">
    <source>
        <dbReference type="PROSITE" id="PS51388"/>
    </source>
</evidence>
<feature type="region of interest" description="Disordered" evidence="14">
    <location>
        <begin position="743"/>
        <end position="840"/>
    </location>
</feature>
<keyword evidence="7" id="KW-0378">Hydrolase</keyword>